<organism evidence="2 3">
    <name type="scientific">Microlunatus parietis</name>
    <dbReference type="NCBI Taxonomy" id="682979"/>
    <lineage>
        <taxon>Bacteria</taxon>
        <taxon>Bacillati</taxon>
        <taxon>Actinomycetota</taxon>
        <taxon>Actinomycetes</taxon>
        <taxon>Propionibacteriales</taxon>
        <taxon>Propionibacteriaceae</taxon>
        <taxon>Microlunatus</taxon>
    </lineage>
</organism>
<evidence type="ECO:0000313" key="3">
    <source>
        <dbReference type="Proteomes" id="UP000569914"/>
    </source>
</evidence>
<proteinExistence type="predicted"/>
<keyword evidence="3" id="KW-1185">Reference proteome</keyword>
<name>A0A7Y9I863_9ACTN</name>
<reference evidence="2 3" key="1">
    <citation type="submission" date="2020-07" db="EMBL/GenBank/DDBJ databases">
        <title>Sequencing the genomes of 1000 actinobacteria strains.</title>
        <authorList>
            <person name="Klenk H.-P."/>
        </authorList>
    </citation>
    <scope>NUCLEOTIDE SEQUENCE [LARGE SCALE GENOMIC DNA]</scope>
    <source>
        <strain evidence="2 3">DSM 22083</strain>
    </source>
</reference>
<dbReference type="EMBL" id="JACCBU010000001">
    <property type="protein sequence ID" value="NYE71845.1"/>
    <property type="molecule type" value="Genomic_DNA"/>
</dbReference>
<evidence type="ECO:0000313" key="2">
    <source>
        <dbReference type="EMBL" id="NYE71845.1"/>
    </source>
</evidence>
<dbReference type="AlphaFoldDB" id="A0A7Y9I863"/>
<dbReference type="Proteomes" id="UP000569914">
    <property type="component" value="Unassembled WGS sequence"/>
</dbReference>
<feature type="signal peptide" evidence="1">
    <location>
        <begin position="1"/>
        <end position="35"/>
    </location>
</feature>
<keyword evidence="1" id="KW-0732">Signal</keyword>
<comment type="caution">
    <text evidence="2">The sequence shown here is derived from an EMBL/GenBank/DDBJ whole genome shotgun (WGS) entry which is preliminary data.</text>
</comment>
<evidence type="ECO:0000256" key="1">
    <source>
        <dbReference type="SAM" id="SignalP"/>
    </source>
</evidence>
<sequence length="117" mass="12533">MISNIGQRGVLPWRGLVTALVAVAALMLAPAQASAAPVGAGSTKSTTAASVCPLCQPPNAPPPKCIPQGQHSGSYYWEYLRTKTWTGPTGHGWRVHEYLISAEWSLISRKVTCKINF</sequence>
<feature type="chain" id="PRO_5031331905" evidence="1">
    <location>
        <begin position="36"/>
        <end position="117"/>
    </location>
</feature>
<dbReference type="RefSeq" id="WP_179752272.1">
    <property type="nucleotide sequence ID" value="NZ_JACCBU010000001.1"/>
</dbReference>
<accession>A0A7Y9I863</accession>
<protein>
    <submittedName>
        <fullName evidence="2">Uncharacterized protein</fullName>
    </submittedName>
</protein>
<gene>
    <name evidence="2" type="ORF">BKA15_003174</name>
</gene>